<dbReference type="Gene3D" id="3.40.50.300">
    <property type="entry name" value="P-loop containing nucleotide triphosphate hydrolases"/>
    <property type="match status" value="2"/>
</dbReference>
<keyword evidence="20" id="KW-1185">Reference proteome</keyword>
<evidence type="ECO:0000256" key="9">
    <source>
        <dbReference type="ARBA" id="ARBA00022806"/>
    </source>
</evidence>
<evidence type="ECO:0000256" key="4">
    <source>
        <dbReference type="ARBA" id="ARBA00012552"/>
    </source>
</evidence>
<dbReference type="InterPro" id="IPR033517">
    <property type="entry name" value="DDX54/DBP10_DEAD-box_helicase"/>
</dbReference>
<dbReference type="AlphaFoldDB" id="A0A9P9E1P0"/>
<dbReference type="InterPro" id="IPR050079">
    <property type="entry name" value="DEAD_box_RNA_helicase"/>
</dbReference>
<dbReference type="CDD" id="cd17959">
    <property type="entry name" value="DEADc_DDX54"/>
    <property type="match status" value="1"/>
</dbReference>
<dbReference type="SUPFAM" id="SSF52540">
    <property type="entry name" value="P-loop containing nucleoside triphosphate hydrolases"/>
    <property type="match status" value="2"/>
</dbReference>
<evidence type="ECO:0000256" key="2">
    <source>
        <dbReference type="ARBA" id="ARBA00004604"/>
    </source>
</evidence>
<gene>
    <name evidence="19" type="ORF">B0J11DRAFT_429607</name>
</gene>
<feature type="compositionally biased region" description="Basic residues" evidence="15">
    <location>
        <begin position="872"/>
        <end position="885"/>
    </location>
</feature>
<accession>A0A9P9E1P0</accession>
<evidence type="ECO:0000256" key="10">
    <source>
        <dbReference type="ARBA" id="ARBA00022840"/>
    </source>
</evidence>
<dbReference type="GO" id="GO:0003723">
    <property type="term" value="F:RNA binding"/>
    <property type="evidence" value="ECO:0007669"/>
    <property type="project" value="UniProtKB-KW"/>
</dbReference>
<feature type="compositionally biased region" description="Basic and acidic residues" evidence="15">
    <location>
        <begin position="327"/>
        <end position="336"/>
    </location>
</feature>
<dbReference type="EC" id="3.6.4.13" evidence="4"/>
<feature type="compositionally biased region" description="Basic and acidic residues" evidence="15">
    <location>
        <begin position="816"/>
        <end position="871"/>
    </location>
</feature>
<feature type="domain" description="Helicase C-terminal" evidence="17">
    <location>
        <begin position="339"/>
        <end position="494"/>
    </location>
</feature>
<name>A0A9P9E1P0_9PLEO</name>
<feature type="compositionally biased region" description="Acidic residues" evidence="15">
    <location>
        <begin position="641"/>
        <end position="663"/>
    </location>
</feature>
<feature type="region of interest" description="Disordered" evidence="15">
    <location>
        <begin position="21"/>
        <end position="41"/>
    </location>
</feature>
<feature type="region of interest" description="Disordered" evidence="15">
    <location>
        <begin position="324"/>
        <end position="359"/>
    </location>
</feature>
<feature type="short sequence motif" description="Q motif" evidence="14">
    <location>
        <begin position="80"/>
        <end position="108"/>
    </location>
</feature>
<dbReference type="InterPro" id="IPR001650">
    <property type="entry name" value="Helicase_C-like"/>
</dbReference>
<dbReference type="OrthoDB" id="10261375at2759"/>
<dbReference type="InterPro" id="IPR000629">
    <property type="entry name" value="RNA-helicase_DEAD-box_CS"/>
</dbReference>
<dbReference type="Pfam" id="PF08147">
    <property type="entry name" value="DBP10CT"/>
    <property type="match status" value="1"/>
</dbReference>
<dbReference type="Pfam" id="PF00270">
    <property type="entry name" value="DEAD"/>
    <property type="match status" value="1"/>
</dbReference>
<evidence type="ECO:0000256" key="11">
    <source>
        <dbReference type="ARBA" id="ARBA00022884"/>
    </source>
</evidence>
<dbReference type="GO" id="GO:0005730">
    <property type="term" value="C:nucleolus"/>
    <property type="evidence" value="ECO:0007669"/>
    <property type="project" value="UniProtKB-SubCell"/>
</dbReference>
<dbReference type="EMBL" id="JAGMWT010000004">
    <property type="protein sequence ID" value="KAH7130629.1"/>
    <property type="molecule type" value="Genomic_DNA"/>
</dbReference>
<feature type="compositionally biased region" description="Polar residues" evidence="15">
    <location>
        <begin position="665"/>
        <end position="678"/>
    </location>
</feature>
<dbReference type="PANTHER" id="PTHR47959:SF8">
    <property type="entry name" value="RNA HELICASE"/>
    <property type="match status" value="1"/>
</dbReference>
<feature type="domain" description="Helicase ATP-binding" evidence="16">
    <location>
        <begin position="111"/>
        <end position="283"/>
    </location>
</feature>
<comment type="subcellular location">
    <subcellularLocation>
        <location evidence="2">Nucleus</location>
        <location evidence="2">Nucleolus</location>
    </subcellularLocation>
</comment>
<dbReference type="InterPro" id="IPR014014">
    <property type="entry name" value="RNA_helicase_DEAD_Q_motif"/>
</dbReference>
<dbReference type="GO" id="GO:0005829">
    <property type="term" value="C:cytosol"/>
    <property type="evidence" value="ECO:0007669"/>
    <property type="project" value="TreeGrafter"/>
</dbReference>
<evidence type="ECO:0000256" key="15">
    <source>
        <dbReference type="SAM" id="MobiDB-lite"/>
    </source>
</evidence>
<dbReference type="PROSITE" id="PS51194">
    <property type="entry name" value="HELICASE_CTER"/>
    <property type="match status" value="1"/>
</dbReference>
<evidence type="ECO:0000313" key="19">
    <source>
        <dbReference type="EMBL" id="KAH7130629.1"/>
    </source>
</evidence>
<dbReference type="InterPro" id="IPR012541">
    <property type="entry name" value="DBP10_C"/>
</dbReference>
<evidence type="ECO:0000313" key="20">
    <source>
        <dbReference type="Proteomes" id="UP000700596"/>
    </source>
</evidence>
<evidence type="ECO:0000256" key="6">
    <source>
        <dbReference type="ARBA" id="ARBA00022552"/>
    </source>
</evidence>
<dbReference type="InterPro" id="IPR014001">
    <property type="entry name" value="Helicase_ATP-bd"/>
</dbReference>
<keyword evidence="10" id="KW-0067">ATP-binding</keyword>
<evidence type="ECO:0000259" key="16">
    <source>
        <dbReference type="PROSITE" id="PS51192"/>
    </source>
</evidence>
<feature type="region of interest" description="Disordered" evidence="15">
    <location>
        <begin position="786"/>
        <end position="885"/>
    </location>
</feature>
<dbReference type="SMART" id="SM01123">
    <property type="entry name" value="DBP10CT"/>
    <property type="match status" value="1"/>
</dbReference>
<keyword evidence="11" id="KW-0694">RNA-binding</keyword>
<dbReference type="InterPro" id="IPR027417">
    <property type="entry name" value="P-loop_NTPase"/>
</dbReference>
<proteinExistence type="inferred from homology"/>
<evidence type="ECO:0000259" key="17">
    <source>
        <dbReference type="PROSITE" id="PS51194"/>
    </source>
</evidence>
<keyword evidence="9 19" id="KW-0347">Helicase</keyword>
<evidence type="ECO:0000256" key="14">
    <source>
        <dbReference type="PROSITE-ProRule" id="PRU00552"/>
    </source>
</evidence>
<dbReference type="PROSITE" id="PS51195">
    <property type="entry name" value="Q_MOTIF"/>
    <property type="match status" value="1"/>
</dbReference>
<evidence type="ECO:0000256" key="5">
    <source>
        <dbReference type="ARBA" id="ARBA00022517"/>
    </source>
</evidence>
<protein>
    <recommendedName>
        <fullName evidence="4">RNA helicase</fullName>
        <ecNumber evidence="4">3.6.4.13</ecNumber>
    </recommendedName>
</protein>
<evidence type="ECO:0000256" key="13">
    <source>
        <dbReference type="ARBA" id="ARBA00047984"/>
    </source>
</evidence>
<dbReference type="SMART" id="SM00487">
    <property type="entry name" value="DEXDc"/>
    <property type="match status" value="1"/>
</dbReference>
<dbReference type="PROSITE" id="PS51192">
    <property type="entry name" value="HELICASE_ATP_BIND_1"/>
    <property type="match status" value="1"/>
</dbReference>
<keyword evidence="8" id="KW-0378">Hydrolase</keyword>
<dbReference type="GO" id="GO:0016787">
    <property type="term" value="F:hydrolase activity"/>
    <property type="evidence" value="ECO:0007669"/>
    <property type="project" value="UniProtKB-KW"/>
</dbReference>
<comment type="function">
    <text evidence="1">ATP-binding RNA helicase involved in the biogenesis of 60S ribosomal subunits and is required for the normal formation of 25S and 5.8S rRNAs.</text>
</comment>
<organism evidence="19 20">
    <name type="scientific">Dendryphion nanum</name>
    <dbReference type="NCBI Taxonomy" id="256645"/>
    <lineage>
        <taxon>Eukaryota</taxon>
        <taxon>Fungi</taxon>
        <taxon>Dikarya</taxon>
        <taxon>Ascomycota</taxon>
        <taxon>Pezizomycotina</taxon>
        <taxon>Dothideomycetes</taxon>
        <taxon>Pleosporomycetidae</taxon>
        <taxon>Pleosporales</taxon>
        <taxon>Torulaceae</taxon>
        <taxon>Dendryphion</taxon>
    </lineage>
</organism>
<comment type="caution">
    <text evidence="19">The sequence shown here is derived from an EMBL/GenBank/DDBJ whole genome shotgun (WGS) entry which is preliminary data.</text>
</comment>
<dbReference type="CDD" id="cd18787">
    <property type="entry name" value="SF2_C_DEAD"/>
    <property type="match status" value="1"/>
</dbReference>
<dbReference type="InterPro" id="IPR011545">
    <property type="entry name" value="DEAD/DEAH_box_helicase_dom"/>
</dbReference>
<sequence>MAYRVSSPALSENEFDIADALFGGDEPTPNGKEKAQSADLGLDLDIGGESSDDEAFIAARQAASNRKSSNIKGNSVKKGGGFQAMGLNAPLLKSITKKGFTVPTPIQRKTIPLILDNQDVVGMARTGSGKTAAFCIPLIQKLKTHSAKVGARGIILSPSRELALQTLTVVKALSRGTDLRIILIVGGDSLDEQFSNMTNNPDIVIATPGRFLHLKVEMNLDLSSVQYIVFDEADRLFEMGFATQLAEILHALPTTRQTLLFSATLPKSLVEFARAGLSEPQLIRLDAESKISPDLQSGFFLLKPGERDSALLHTLERVIHMPFGETEATKDAREPRSSNSKKRKRGVPEGSATGSPTPHSTIVFAATKHRVEYLASFLKAAGYATSYVYGSLDQTARKIQVQDFRSGLTNILVVTDVAARGLDLPLLANVINYDFPSQPKIFVHRVGRTARAGQKGSAYSFVRQADMPYLADLQLFLGKKFVFGAASIEEVDLAQDVVVGTLPQDQKETYMELANRLVADDIDIAGLQDVAVKGEGQYIRTRNPASSASVKRAKELLVSQKLSVHPLFGKVDDNLQKREDMLAVISGFRGQSVFEMGKRSETTDVLAEIMRKTRERVQNKKKADIDDTPDTGERESHDIGDSADSEDEENASADSGSESDELEVSISQPTSRNTATDSWQDSEFFMSYTPKNIDLNAERGYGVQSGGTNFVQESRSAQMDLNNDELSRGFAEPTRARMRWDKKSKNYVARANDDDGSKGKRMIRGESGAKIAASFRSGTFDEWRKKNKVGRMRTGENESQSATTIANGRPYKHKAEKAPKQADRYRDDYHVQKKRVNEAKEKRVGQFRDGAGKSELKGVDDIRKQRNLQEQRRKKNARPSKKRKY</sequence>
<dbReference type="Pfam" id="PF00271">
    <property type="entry name" value="Helicase_C"/>
    <property type="match status" value="1"/>
</dbReference>
<dbReference type="Proteomes" id="UP000700596">
    <property type="component" value="Unassembled WGS sequence"/>
</dbReference>
<dbReference type="FunFam" id="3.40.50.300:FF:000865">
    <property type="entry name" value="ATP-dependent RNA helicase DDX54"/>
    <property type="match status" value="1"/>
</dbReference>
<feature type="compositionally biased region" description="Basic and acidic residues" evidence="15">
    <location>
        <begin position="616"/>
        <end position="640"/>
    </location>
</feature>
<keyword evidence="12" id="KW-0539">Nucleus</keyword>
<comment type="catalytic activity">
    <reaction evidence="13">
        <text>ATP + H2O = ADP + phosphate + H(+)</text>
        <dbReference type="Rhea" id="RHEA:13065"/>
        <dbReference type="ChEBI" id="CHEBI:15377"/>
        <dbReference type="ChEBI" id="CHEBI:15378"/>
        <dbReference type="ChEBI" id="CHEBI:30616"/>
        <dbReference type="ChEBI" id="CHEBI:43474"/>
        <dbReference type="ChEBI" id="CHEBI:456216"/>
        <dbReference type="EC" id="3.6.4.13"/>
    </reaction>
</comment>
<dbReference type="GO" id="GO:0006364">
    <property type="term" value="P:rRNA processing"/>
    <property type="evidence" value="ECO:0007669"/>
    <property type="project" value="UniProtKB-KW"/>
</dbReference>
<dbReference type="PANTHER" id="PTHR47959">
    <property type="entry name" value="ATP-DEPENDENT RNA HELICASE RHLE-RELATED"/>
    <property type="match status" value="1"/>
</dbReference>
<evidence type="ECO:0000256" key="8">
    <source>
        <dbReference type="ARBA" id="ARBA00022801"/>
    </source>
</evidence>
<dbReference type="GO" id="GO:0003724">
    <property type="term" value="F:RNA helicase activity"/>
    <property type="evidence" value="ECO:0007669"/>
    <property type="project" value="UniProtKB-EC"/>
</dbReference>
<keyword evidence="5" id="KW-0690">Ribosome biogenesis</keyword>
<evidence type="ECO:0000256" key="12">
    <source>
        <dbReference type="ARBA" id="ARBA00023242"/>
    </source>
</evidence>
<comment type="similarity">
    <text evidence="3">Belongs to the DEAD box helicase family. DDX54/DBP10 subfamily.</text>
</comment>
<feature type="region of interest" description="Disordered" evidence="15">
    <location>
        <begin position="616"/>
        <end position="678"/>
    </location>
</feature>
<dbReference type="SMART" id="SM00490">
    <property type="entry name" value="HELICc"/>
    <property type="match status" value="1"/>
</dbReference>
<reference evidence="19" key="1">
    <citation type="journal article" date="2021" name="Nat. Commun.">
        <title>Genetic determinants of endophytism in the Arabidopsis root mycobiome.</title>
        <authorList>
            <person name="Mesny F."/>
            <person name="Miyauchi S."/>
            <person name="Thiergart T."/>
            <person name="Pickel B."/>
            <person name="Atanasova L."/>
            <person name="Karlsson M."/>
            <person name="Huettel B."/>
            <person name="Barry K.W."/>
            <person name="Haridas S."/>
            <person name="Chen C."/>
            <person name="Bauer D."/>
            <person name="Andreopoulos W."/>
            <person name="Pangilinan J."/>
            <person name="LaButti K."/>
            <person name="Riley R."/>
            <person name="Lipzen A."/>
            <person name="Clum A."/>
            <person name="Drula E."/>
            <person name="Henrissat B."/>
            <person name="Kohler A."/>
            <person name="Grigoriev I.V."/>
            <person name="Martin F.M."/>
            <person name="Hacquard S."/>
        </authorList>
    </citation>
    <scope>NUCLEOTIDE SEQUENCE</scope>
    <source>
        <strain evidence="19">MPI-CAGE-CH-0243</strain>
    </source>
</reference>
<evidence type="ECO:0000259" key="18">
    <source>
        <dbReference type="PROSITE" id="PS51195"/>
    </source>
</evidence>
<keyword evidence="7" id="KW-0547">Nucleotide-binding</keyword>
<dbReference type="GO" id="GO:0005524">
    <property type="term" value="F:ATP binding"/>
    <property type="evidence" value="ECO:0007669"/>
    <property type="project" value="UniProtKB-KW"/>
</dbReference>
<evidence type="ECO:0000256" key="3">
    <source>
        <dbReference type="ARBA" id="ARBA00010379"/>
    </source>
</evidence>
<evidence type="ECO:0000256" key="7">
    <source>
        <dbReference type="ARBA" id="ARBA00022741"/>
    </source>
</evidence>
<feature type="compositionally biased region" description="Polar residues" evidence="15">
    <location>
        <begin position="797"/>
        <end position="806"/>
    </location>
</feature>
<dbReference type="PROSITE" id="PS00039">
    <property type="entry name" value="DEAD_ATP_HELICASE"/>
    <property type="match status" value="1"/>
</dbReference>
<evidence type="ECO:0000256" key="1">
    <source>
        <dbReference type="ARBA" id="ARBA00003706"/>
    </source>
</evidence>
<feature type="domain" description="DEAD-box RNA helicase Q" evidence="18">
    <location>
        <begin position="80"/>
        <end position="108"/>
    </location>
</feature>
<keyword evidence="6" id="KW-0698">rRNA processing</keyword>